<keyword evidence="1" id="KW-0812">Transmembrane</keyword>
<dbReference type="Proteomes" id="UP001304300">
    <property type="component" value="Chromosome"/>
</dbReference>
<dbReference type="AlphaFoldDB" id="A0AAQ3LCW3"/>
<accession>A0AAQ3LCW3</accession>
<keyword evidence="3" id="KW-1185">Reference proteome</keyword>
<dbReference type="KEGG" id="puo:RZN69_00640"/>
<feature type="transmembrane region" description="Helical" evidence="1">
    <location>
        <begin position="7"/>
        <end position="29"/>
    </location>
</feature>
<feature type="transmembrane region" description="Helical" evidence="1">
    <location>
        <begin position="61"/>
        <end position="85"/>
    </location>
</feature>
<sequence length="90" mass="10477">MGELVKIFYHLFCSFIVIGFLAIGISMLVTSKERLMERFSEFFFMFTNRSYDHERGSSAKYFVLTARASGIFSLMIAFAGAWFVWQKIAY</sequence>
<dbReference type="RefSeq" id="WP_317834059.1">
    <property type="nucleotide sequence ID" value="NZ_CP136920.1"/>
</dbReference>
<organism evidence="2 3">
    <name type="scientific">Rubellicoccus peritrichatus</name>
    <dbReference type="NCBI Taxonomy" id="3080537"/>
    <lineage>
        <taxon>Bacteria</taxon>
        <taxon>Pseudomonadati</taxon>
        <taxon>Verrucomicrobiota</taxon>
        <taxon>Opitutia</taxon>
        <taxon>Puniceicoccales</taxon>
        <taxon>Cerasicoccaceae</taxon>
        <taxon>Rubellicoccus</taxon>
    </lineage>
</organism>
<proteinExistence type="predicted"/>
<keyword evidence="1" id="KW-1133">Transmembrane helix</keyword>
<protein>
    <submittedName>
        <fullName evidence="2">Uncharacterized protein</fullName>
    </submittedName>
</protein>
<keyword evidence="1" id="KW-0472">Membrane</keyword>
<dbReference type="EMBL" id="CP136920">
    <property type="protein sequence ID" value="WOO41575.1"/>
    <property type="molecule type" value="Genomic_DNA"/>
</dbReference>
<evidence type="ECO:0000256" key="1">
    <source>
        <dbReference type="SAM" id="Phobius"/>
    </source>
</evidence>
<evidence type="ECO:0000313" key="3">
    <source>
        <dbReference type="Proteomes" id="UP001304300"/>
    </source>
</evidence>
<reference evidence="2 3" key="1">
    <citation type="submission" date="2023-10" db="EMBL/GenBank/DDBJ databases">
        <title>Rubellicoccus peritrichatus gen. nov., sp. nov., isolated from an algae of coral reef tank.</title>
        <authorList>
            <person name="Luo J."/>
        </authorList>
    </citation>
    <scope>NUCLEOTIDE SEQUENCE [LARGE SCALE GENOMIC DNA]</scope>
    <source>
        <strain evidence="2 3">CR14</strain>
    </source>
</reference>
<gene>
    <name evidence="2" type="ORF">RZN69_00640</name>
</gene>
<name>A0AAQ3LCW3_9BACT</name>
<evidence type="ECO:0000313" key="2">
    <source>
        <dbReference type="EMBL" id="WOO41575.1"/>
    </source>
</evidence>